<dbReference type="Proteomes" id="UP000316270">
    <property type="component" value="Chromosome 10"/>
</dbReference>
<sequence length="228" mass="24453">MLLLFLLSHLASTALSKPITLKLESLPSHTSLGDIRSKAQSPQVCSKGERTLVVDAERRTQTLQWNIGAIDAISTPIQCETTLSTEYNPQWQYAVTKINWHAYAKFPQGSGATAGLSYGFGQGSTNLPATLNWLITGPLDSIWDQKSPIPLLSQKWTPCGTVSPLTLQWSVKIAQNTKSLASPFQSSGQLGRATSAGGNLTLGVTTEFRECPGASVQSVVTLAQPTPI</sequence>
<reference evidence="2 3" key="1">
    <citation type="submission" date="2019-07" db="EMBL/GenBank/DDBJ databases">
        <title>Finished genome of Venturia effusa.</title>
        <authorList>
            <person name="Young C.A."/>
            <person name="Cox M.P."/>
            <person name="Ganley A.R.D."/>
            <person name="David W.J."/>
        </authorList>
    </citation>
    <scope>NUCLEOTIDE SEQUENCE [LARGE SCALE GENOMIC DNA]</scope>
    <source>
        <strain evidence="3">albino</strain>
    </source>
</reference>
<dbReference type="InterPro" id="IPR025649">
    <property type="entry name" value="DUF4360"/>
</dbReference>
<dbReference type="OrthoDB" id="10353564at2759"/>
<evidence type="ECO:0000313" key="3">
    <source>
        <dbReference type="Proteomes" id="UP000316270"/>
    </source>
</evidence>
<feature type="chain" id="PRO_5022214536" evidence="1">
    <location>
        <begin position="17"/>
        <end position="228"/>
    </location>
</feature>
<dbReference type="EMBL" id="CP042194">
    <property type="protein sequence ID" value="QDS73919.1"/>
    <property type="molecule type" value="Genomic_DNA"/>
</dbReference>
<protein>
    <submittedName>
        <fullName evidence="2">Uncharacterized protein</fullName>
    </submittedName>
</protein>
<feature type="signal peptide" evidence="1">
    <location>
        <begin position="1"/>
        <end position="16"/>
    </location>
</feature>
<evidence type="ECO:0000256" key="1">
    <source>
        <dbReference type="SAM" id="SignalP"/>
    </source>
</evidence>
<organism evidence="2 3">
    <name type="scientific">Venturia effusa</name>
    <dbReference type="NCBI Taxonomy" id="50376"/>
    <lineage>
        <taxon>Eukaryota</taxon>
        <taxon>Fungi</taxon>
        <taxon>Dikarya</taxon>
        <taxon>Ascomycota</taxon>
        <taxon>Pezizomycotina</taxon>
        <taxon>Dothideomycetes</taxon>
        <taxon>Pleosporomycetidae</taxon>
        <taxon>Venturiales</taxon>
        <taxon>Venturiaceae</taxon>
        <taxon>Venturia</taxon>
    </lineage>
</organism>
<evidence type="ECO:0000313" key="2">
    <source>
        <dbReference type="EMBL" id="QDS73919.1"/>
    </source>
</evidence>
<name>A0A517LE53_9PEZI</name>
<keyword evidence="3" id="KW-1185">Reference proteome</keyword>
<gene>
    <name evidence="2" type="ORF">FKW77_007645</name>
</gene>
<dbReference type="Pfam" id="PF14273">
    <property type="entry name" value="DUF4360"/>
    <property type="match status" value="1"/>
</dbReference>
<proteinExistence type="predicted"/>
<dbReference type="AlphaFoldDB" id="A0A517LE53"/>
<keyword evidence="1" id="KW-0732">Signal</keyword>
<accession>A0A517LE53</accession>